<dbReference type="NCBIfam" id="TIGR01123">
    <property type="entry name" value="ilvE_II"/>
    <property type="match status" value="1"/>
</dbReference>
<feature type="transmembrane region" description="Helical" evidence="8">
    <location>
        <begin position="270"/>
        <end position="290"/>
    </location>
</feature>
<dbReference type="CDD" id="cd01557">
    <property type="entry name" value="BCAT_beta_family"/>
    <property type="match status" value="1"/>
</dbReference>
<gene>
    <name evidence="9" type="ORF">POCTA_138.1.T1210015</name>
</gene>
<comment type="similarity">
    <text evidence="2 7">Belongs to the class-IV pyridoxal-phosphate-dependent aminotransferase family.</text>
</comment>
<dbReference type="FunFam" id="3.30.470.10:FF:000017">
    <property type="entry name" value="Branched-chain amino acid aminotransferase"/>
    <property type="match status" value="1"/>
</dbReference>
<comment type="cofactor">
    <cofactor evidence="1 6">
        <name>pyridoxal 5'-phosphate</name>
        <dbReference type="ChEBI" id="CHEBI:597326"/>
    </cofactor>
</comment>
<keyword evidence="8" id="KW-0812">Transmembrane</keyword>
<dbReference type="NCBIfam" id="NF009897">
    <property type="entry name" value="PRK13357.1"/>
    <property type="match status" value="1"/>
</dbReference>
<evidence type="ECO:0000256" key="2">
    <source>
        <dbReference type="ARBA" id="ARBA00009320"/>
    </source>
</evidence>
<dbReference type="InterPro" id="IPR033939">
    <property type="entry name" value="BCAT_family"/>
</dbReference>
<feature type="transmembrane region" description="Helical" evidence="8">
    <location>
        <begin position="150"/>
        <end position="170"/>
    </location>
</feature>
<dbReference type="InterPro" id="IPR018300">
    <property type="entry name" value="Aminotrans_IV_CS"/>
</dbReference>
<comment type="catalytic activity">
    <reaction evidence="7">
        <text>L-isoleucine + 2-oxoglutarate = (S)-3-methyl-2-oxopentanoate + L-glutamate</text>
        <dbReference type="Rhea" id="RHEA:24801"/>
        <dbReference type="ChEBI" id="CHEBI:16810"/>
        <dbReference type="ChEBI" id="CHEBI:29985"/>
        <dbReference type="ChEBI" id="CHEBI:35146"/>
        <dbReference type="ChEBI" id="CHEBI:58045"/>
        <dbReference type="EC" id="2.6.1.42"/>
    </reaction>
</comment>
<evidence type="ECO:0000256" key="4">
    <source>
        <dbReference type="ARBA" id="ARBA00022898"/>
    </source>
</evidence>
<keyword evidence="7" id="KW-0808">Transferase</keyword>
<organism evidence="9 10">
    <name type="scientific">Paramecium octaurelia</name>
    <dbReference type="NCBI Taxonomy" id="43137"/>
    <lineage>
        <taxon>Eukaryota</taxon>
        <taxon>Sar</taxon>
        <taxon>Alveolata</taxon>
        <taxon>Ciliophora</taxon>
        <taxon>Intramacronucleata</taxon>
        <taxon>Oligohymenophorea</taxon>
        <taxon>Peniculida</taxon>
        <taxon>Parameciidae</taxon>
        <taxon>Paramecium</taxon>
    </lineage>
</organism>
<sequence>MSKSNQVEIFYNEQVSPQESKKMKWFVLFAYSFLAFANVLGFVSYSPVWLNAAVYYDVDANDLYWIGNIYYITFFVFGPPFIPLLEKRLDLCLQVSSILTAAGAWIIWVGKQSFFMCLVGYFFIGVSEALFLAVPVYLSEVWFTAYDRTLATCLGSYATLAGIMASYTYSSFQFWDLIDQEVINVKIEEMNFIIAILNTICVPFCFLFIRKISQRTRSGEENVKFFQQFFDIFRIEEFSLDLLAFAMFIGISWVYISVISLQLYPFGYTQLEIGITGIFFTGSGIIAGIWISFKLDQQARQGKQPDYDTIIRYTTLLGFLALLLQAFLISYLPFWLLIILNIFSGIGLNVIYPIAIEAFVEKLYPLKSLIVSTWILGIANVLGFALNYILVLPTILQYGICLDDSNYQIEFNIQIINYQIYDLQTSIKQSSDEIRLQSITLLLSQNFYRFSYYANMDLSSPHASFQARDLKILHTQHYITKPPCDPKIMTFGAFHTDHLLEIDWSDKMGWSRPMIVPFKNLELHPFSSCLHYAIECFEGSKAYKGPNNTIRVFRLDCNMLRMKHSAKRLSLPDFDGHELQKCIEALIKVDQDWIPDHPGFSCYIRPTLIATEEALGVRASSRAKLFVVLCPVGPYFPSGLKPVRVFCNTITIRSYPGGVGEYKVAGNYAPTVLPLKEVQKIGFHQNLWLLPDGLVQEMGVCNLFFYWKNKQGENELITPMLDGTILPGVVRDSILNLAKQFNKFKVTERKVYIQEVVEAIAEGRMIEMFGCGTGVMVQPIEAIGFNDKIYEVKYNPNLNSGELTHQLYQQLNEIQTGGKPHEWISII</sequence>
<dbReference type="EC" id="2.6.1.42" evidence="7"/>
<keyword evidence="8" id="KW-1133">Transmembrane helix</keyword>
<dbReference type="Pfam" id="PF07690">
    <property type="entry name" value="MFS_1"/>
    <property type="match status" value="1"/>
</dbReference>
<feature type="transmembrane region" description="Helical" evidence="8">
    <location>
        <begin position="113"/>
        <end position="138"/>
    </location>
</feature>
<evidence type="ECO:0000313" key="10">
    <source>
        <dbReference type="Proteomes" id="UP000683925"/>
    </source>
</evidence>
<evidence type="ECO:0000256" key="1">
    <source>
        <dbReference type="ARBA" id="ARBA00001933"/>
    </source>
</evidence>
<evidence type="ECO:0000313" key="9">
    <source>
        <dbReference type="EMBL" id="CAD8200036.1"/>
    </source>
</evidence>
<evidence type="ECO:0000256" key="3">
    <source>
        <dbReference type="ARBA" id="ARBA00022605"/>
    </source>
</evidence>
<evidence type="ECO:0000256" key="7">
    <source>
        <dbReference type="RuleBase" id="RU004517"/>
    </source>
</evidence>
<feature type="transmembrane region" description="Helical" evidence="8">
    <location>
        <begin position="63"/>
        <end position="82"/>
    </location>
</feature>
<feature type="transmembrane region" description="Helical" evidence="8">
    <location>
        <begin position="242"/>
        <end position="264"/>
    </location>
</feature>
<keyword evidence="10" id="KW-1185">Reference proteome</keyword>
<dbReference type="GO" id="GO:0022857">
    <property type="term" value="F:transmembrane transporter activity"/>
    <property type="evidence" value="ECO:0007669"/>
    <property type="project" value="InterPro"/>
</dbReference>
<feature type="transmembrane region" description="Helical" evidence="8">
    <location>
        <begin position="190"/>
        <end position="209"/>
    </location>
</feature>
<evidence type="ECO:0000256" key="8">
    <source>
        <dbReference type="SAM" id="Phobius"/>
    </source>
</evidence>
<feature type="transmembrane region" description="Helical" evidence="8">
    <location>
        <begin position="334"/>
        <end position="356"/>
    </location>
</feature>
<proteinExistence type="inferred from homology"/>
<keyword evidence="5 7" id="KW-0100">Branched-chain amino acid biosynthesis</keyword>
<feature type="transmembrane region" description="Helical" evidence="8">
    <location>
        <begin position="368"/>
        <end position="391"/>
    </location>
</feature>
<reference evidence="9" key="1">
    <citation type="submission" date="2021-01" db="EMBL/GenBank/DDBJ databases">
        <authorList>
            <consortium name="Genoscope - CEA"/>
            <person name="William W."/>
        </authorList>
    </citation>
    <scope>NUCLEOTIDE SEQUENCE</scope>
</reference>
<dbReference type="AlphaFoldDB" id="A0A8S1XFH4"/>
<feature type="transmembrane region" description="Helical" evidence="8">
    <location>
        <begin position="310"/>
        <end position="328"/>
    </location>
</feature>
<dbReference type="GO" id="GO:0008652">
    <property type="term" value="P:amino acid biosynthetic process"/>
    <property type="evidence" value="ECO:0007669"/>
    <property type="project" value="UniProtKB-KW"/>
</dbReference>
<dbReference type="EMBL" id="CAJJDP010000121">
    <property type="protein sequence ID" value="CAD8200036.1"/>
    <property type="molecule type" value="Genomic_DNA"/>
</dbReference>
<keyword evidence="3 7" id="KW-0028">Amino-acid biosynthesis</keyword>
<evidence type="ECO:0000256" key="6">
    <source>
        <dbReference type="RuleBase" id="RU004516"/>
    </source>
</evidence>
<dbReference type="GO" id="GO:0004084">
    <property type="term" value="F:branched-chain-amino-acid transaminase activity"/>
    <property type="evidence" value="ECO:0007669"/>
    <property type="project" value="UniProtKB-EC"/>
</dbReference>
<comment type="catalytic activity">
    <reaction evidence="7">
        <text>L-leucine + 2-oxoglutarate = 4-methyl-2-oxopentanoate + L-glutamate</text>
        <dbReference type="Rhea" id="RHEA:18321"/>
        <dbReference type="ChEBI" id="CHEBI:16810"/>
        <dbReference type="ChEBI" id="CHEBI:17865"/>
        <dbReference type="ChEBI" id="CHEBI:29985"/>
        <dbReference type="ChEBI" id="CHEBI:57427"/>
        <dbReference type="EC" id="2.6.1.42"/>
    </reaction>
</comment>
<dbReference type="InterPro" id="IPR005786">
    <property type="entry name" value="B_amino_transII"/>
</dbReference>
<name>A0A8S1XFH4_PAROT</name>
<dbReference type="InterPro" id="IPR001544">
    <property type="entry name" value="Aminotrans_IV"/>
</dbReference>
<protein>
    <recommendedName>
        <fullName evidence="7">Branched-chain-amino-acid aminotransferase</fullName>
        <ecNumber evidence="7">2.6.1.42</ecNumber>
    </recommendedName>
</protein>
<comment type="caution">
    <text evidence="9">The sequence shown here is derived from an EMBL/GenBank/DDBJ whole genome shotgun (WGS) entry which is preliminary data.</text>
</comment>
<keyword evidence="8" id="KW-0472">Membrane</keyword>
<dbReference type="GO" id="GO:0009082">
    <property type="term" value="P:branched-chain amino acid biosynthetic process"/>
    <property type="evidence" value="ECO:0007669"/>
    <property type="project" value="UniProtKB-KW"/>
</dbReference>
<dbReference type="PANTHER" id="PTHR11825">
    <property type="entry name" value="SUBGROUP IIII AMINOTRANSFERASE"/>
    <property type="match status" value="1"/>
</dbReference>
<keyword evidence="4 6" id="KW-0663">Pyridoxal phosphate</keyword>
<dbReference type="Proteomes" id="UP000683925">
    <property type="component" value="Unassembled WGS sequence"/>
</dbReference>
<dbReference type="PROSITE" id="PS00770">
    <property type="entry name" value="AA_TRANSFER_CLASS_4"/>
    <property type="match status" value="1"/>
</dbReference>
<dbReference type="Pfam" id="PF01063">
    <property type="entry name" value="Aminotran_4"/>
    <property type="match status" value="1"/>
</dbReference>
<dbReference type="OrthoDB" id="1732691at2759"/>
<accession>A0A8S1XFH4</accession>
<evidence type="ECO:0000256" key="5">
    <source>
        <dbReference type="ARBA" id="ARBA00023304"/>
    </source>
</evidence>
<keyword evidence="7" id="KW-0032">Aminotransferase</keyword>
<comment type="catalytic activity">
    <reaction evidence="7">
        <text>L-valine + 2-oxoglutarate = 3-methyl-2-oxobutanoate + L-glutamate</text>
        <dbReference type="Rhea" id="RHEA:24813"/>
        <dbReference type="ChEBI" id="CHEBI:11851"/>
        <dbReference type="ChEBI" id="CHEBI:16810"/>
        <dbReference type="ChEBI" id="CHEBI:29985"/>
        <dbReference type="ChEBI" id="CHEBI:57762"/>
        <dbReference type="EC" id="2.6.1.42"/>
    </reaction>
</comment>
<dbReference type="InterPro" id="IPR011701">
    <property type="entry name" value="MFS"/>
</dbReference>
<feature type="transmembrane region" description="Helical" evidence="8">
    <location>
        <begin position="89"/>
        <end position="107"/>
    </location>
</feature>
<feature type="transmembrane region" description="Helical" evidence="8">
    <location>
        <begin position="25"/>
        <end position="43"/>
    </location>
</feature>
<dbReference type="PANTHER" id="PTHR11825:SF44">
    <property type="entry name" value="BRANCHED-CHAIN-AMINO-ACID AMINOTRANSFERASE"/>
    <property type="match status" value="1"/>
</dbReference>